<proteinExistence type="predicted"/>
<reference evidence="1" key="1">
    <citation type="submission" date="2022-06" db="EMBL/GenBank/DDBJ databases">
        <title>Isolation of gut microbiota from human fecal samples.</title>
        <authorList>
            <person name="Pamer E.G."/>
            <person name="Barat B."/>
            <person name="Waligurski E."/>
            <person name="Medina S."/>
            <person name="Paddock L."/>
            <person name="Mostad J."/>
        </authorList>
    </citation>
    <scope>NUCLEOTIDE SEQUENCE</scope>
    <source>
        <strain evidence="1">DFI.6.22</strain>
    </source>
</reference>
<dbReference type="Proteomes" id="UP001205035">
    <property type="component" value="Unassembled WGS sequence"/>
</dbReference>
<sequence length="74" mass="9051">MKRLILLFSVITIFSSCSVIKKTHIRDYSERIELIKTNFPEIYELYRRGEVVINDVYTYEKDGHEKVHINYYYR</sequence>
<dbReference type="EMBL" id="JANGBQ010000002">
    <property type="protein sequence ID" value="MCQ5081712.1"/>
    <property type="molecule type" value="Genomic_DNA"/>
</dbReference>
<gene>
    <name evidence="1" type="ORF">NE651_02260</name>
</gene>
<name>A0AAJ1CBV2_9BACT</name>
<dbReference type="RefSeq" id="WP_256166090.1">
    <property type="nucleotide sequence ID" value="NZ_DAWDUM010000003.1"/>
</dbReference>
<dbReference type="PROSITE" id="PS51257">
    <property type="entry name" value="PROKAR_LIPOPROTEIN"/>
    <property type="match status" value="1"/>
</dbReference>
<evidence type="ECO:0000313" key="1">
    <source>
        <dbReference type="EMBL" id="MCQ5081712.1"/>
    </source>
</evidence>
<evidence type="ECO:0000313" key="2">
    <source>
        <dbReference type="Proteomes" id="UP001205035"/>
    </source>
</evidence>
<organism evidence="1 2">
    <name type="scientific">Alistipes onderdonkii</name>
    <dbReference type="NCBI Taxonomy" id="328813"/>
    <lineage>
        <taxon>Bacteria</taxon>
        <taxon>Pseudomonadati</taxon>
        <taxon>Bacteroidota</taxon>
        <taxon>Bacteroidia</taxon>
        <taxon>Bacteroidales</taxon>
        <taxon>Rikenellaceae</taxon>
        <taxon>Alistipes</taxon>
    </lineage>
</organism>
<comment type="caution">
    <text evidence="1">The sequence shown here is derived from an EMBL/GenBank/DDBJ whole genome shotgun (WGS) entry which is preliminary data.</text>
</comment>
<protein>
    <submittedName>
        <fullName evidence="1">Uncharacterized protein</fullName>
    </submittedName>
</protein>
<dbReference type="AlphaFoldDB" id="A0AAJ1CBV2"/>
<accession>A0AAJ1CBV2</accession>